<dbReference type="InterPro" id="IPR020845">
    <property type="entry name" value="AMP-binding_CS"/>
</dbReference>
<protein>
    <submittedName>
        <fullName evidence="5">Long-chain-fatty-acid-CoA ligase/ protein binding protein</fullName>
    </submittedName>
</protein>
<dbReference type="SUPFAM" id="SSF56801">
    <property type="entry name" value="Acetyl-CoA synthetase-like"/>
    <property type="match status" value="1"/>
</dbReference>
<dbReference type="FunCoup" id="A0A4S2MRI6">
    <property type="interactions" value="284"/>
</dbReference>
<dbReference type="InterPro" id="IPR000873">
    <property type="entry name" value="AMP-dep_synth/lig_dom"/>
</dbReference>
<proteinExistence type="predicted"/>
<organism evidence="5 6">
    <name type="scientific">Ascodesmis nigricans</name>
    <dbReference type="NCBI Taxonomy" id="341454"/>
    <lineage>
        <taxon>Eukaryota</taxon>
        <taxon>Fungi</taxon>
        <taxon>Dikarya</taxon>
        <taxon>Ascomycota</taxon>
        <taxon>Pezizomycotina</taxon>
        <taxon>Pezizomycetes</taxon>
        <taxon>Pezizales</taxon>
        <taxon>Ascodesmidaceae</taxon>
        <taxon>Ascodesmis</taxon>
    </lineage>
</organism>
<dbReference type="Proteomes" id="UP000298138">
    <property type="component" value="Unassembled WGS sequence"/>
</dbReference>
<keyword evidence="1" id="KW-0547">Nucleotide-binding</keyword>
<evidence type="ECO:0000259" key="4">
    <source>
        <dbReference type="Pfam" id="PF00501"/>
    </source>
</evidence>
<dbReference type="Pfam" id="PF00501">
    <property type="entry name" value="AMP-binding"/>
    <property type="match status" value="1"/>
</dbReference>
<evidence type="ECO:0000256" key="1">
    <source>
        <dbReference type="ARBA" id="ARBA00022741"/>
    </source>
</evidence>
<dbReference type="PROSITE" id="PS00455">
    <property type="entry name" value="AMP_BINDING"/>
    <property type="match status" value="1"/>
</dbReference>
<feature type="domain" description="AMP-dependent synthetase/ligase" evidence="4">
    <location>
        <begin position="87"/>
        <end position="513"/>
    </location>
</feature>
<sequence length="707" mass="78093">MAPSVLGVADPALVAARKLAEPPAPGKPHGIPVPGSQQPGYSATYRHFRTGTKELPTTINPEITTMYEAFESSSSRFANNNCLGWREQDPNTRAWGPYKWMDYKTVHRRKNELGAGIVHLHKEAGITATKYGVGLWAFNRPEWQITDLACMSQGLFSVSIYDTLGPQTAEYIVNHAELHCVVASANHIATLLMIKERCPTLKIIISLDDLNDDYRPGHSKKDMMMEWAREKGVVLYDLNEVEALGRSHPRQNSPPGPSDPITINYTSGTTGNPKGVLLSHRNAVAATSSCLMSNLHTTENDVGLSYLPLAHIFARVAENQCLWSGASLGYFHGNMLELLDDIKALRPTIFISVPRLYNKIGNAIKEATIEAPGIKGALSRRAVSVKMDQIKAGQSPKHALYDRIWANKVKAALGFDRCHSFVTGSAPISPEILQFLRAVFSADFVEGYGLTETYAIALCQVLGDVSAGNCGPPSPFDELRLRDVPEMGYTSADSPNPRGELLIRGNTVFSEYYREPEKTAEALDADGWFHTGDICSIDKKGRFAIIDRVKNLLKLAQGEYVSPEKIENVYLASTPMFTQGLVHGDGLETYLVALFGIDREHFARFAEKVLGSKVNPEDTTAVLDACANKKVRVAVLKEMDRAGKKAKLSGFERVRNVHLTIEPFTIENDLLTPTLKMKRPPAVKMYREILDGLYKEHNAENPDKAKL</sequence>
<dbReference type="GO" id="GO:0004467">
    <property type="term" value="F:long-chain fatty acid-CoA ligase activity"/>
    <property type="evidence" value="ECO:0007669"/>
    <property type="project" value="TreeGrafter"/>
</dbReference>
<dbReference type="PANTHER" id="PTHR43272:SF33">
    <property type="entry name" value="AMP-BINDING DOMAIN-CONTAINING PROTEIN-RELATED"/>
    <property type="match status" value="1"/>
</dbReference>
<dbReference type="GO" id="GO:0005783">
    <property type="term" value="C:endoplasmic reticulum"/>
    <property type="evidence" value="ECO:0007669"/>
    <property type="project" value="TreeGrafter"/>
</dbReference>
<accession>A0A4S2MRI6</accession>
<evidence type="ECO:0000313" key="6">
    <source>
        <dbReference type="Proteomes" id="UP000298138"/>
    </source>
</evidence>
<dbReference type="PANTHER" id="PTHR43272">
    <property type="entry name" value="LONG-CHAIN-FATTY-ACID--COA LIGASE"/>
    <property type="match status" value="1"/>
</dbReference>
<reference evidence="5 6" key="1">
    <citation type="submission" date="2019-04" db="EMBL/GenBank/DDBJ databases">
        <title>Comparative genomics and transcriptomics to analyze fruiting body development in filamentous ascomycetes.</title>
        <authorList>
            <consortium name="DOE Joint Genome Institute"/>
            <person name="Lutkenhaus R."/>
            <person name="Traeger S."/>
            <person name="Breuer J."/>
            <person name="Kuo A."/>
            <person name="Lipzen A."/>
            <person name="Pangilinan J."/>
            <person name="Dilworth D."/>
            <person name="Sandor L."/>
            <person name="Poggeler S."/>
            <person name="Barry K."/>
            <person name="Grigoriev I.V."/>
            <person name="Nowrousian M."/>
        </authorList>
    </citation>
    <scope>NUCLEOTIDE SEQUENCE [LARGE SCALE GENOMIC DNA]</scope>
    <source>
        <strain evidence="5 6">CBS 389.68</strain>
    </source>
</reference>
<evidence type="ECO:0000256" key="2">
    <source>
        <dbReference type="ARBA" id="ARBA00022840"/>
    </source>
</evidence>
<dbReference type="Gene3D" id="3.40.50.12780">
    <property type="entry name" value="N-terminal domain of ligase-like"/>
    <property type="match status" value="1"/>
</dbReference>
<keyword evidence="2" id="KW-0067">ATP-binding</keyword>
<keyword evidence="6" id="KW-1185">Reference proteome</keyword>
<dbReference type="GO" id="GO:0005524">
    <property type="term" value="F:ATP binding"/>
    <property type="evidence" value="ECO:0007669"/>
    <property type="project" value="UniProtKB-KW"/>
</dbReference>
<dbReference type="STRING" id="341454.A0A4S2MRI6"/>
<evidence type="ECO:0000256" key="3">
    <source>
        <dbReference type="SAM" id="MobiDB-lite"/>
    </source>
</evidence>
<dbReference type="GO" id="GO:0016020">
    <property type="term" value="C:membrane"/>
    <property type="evidence" value="ECO:0007669"/>
    <property type="project" value="TreeGrafter"/>
</dbReference>
<dbReference type="OrthoDB" id="1700726at2759"/>
<evidence type="ECO:0000313" key="5">
    <source>
        <dbReference type="EMBL" id="TGZ77728.1"/>
    </source>
</evidence>
<gene>
    <name evidence="5" type="ORF">EX30DRAFT_343793</name>
</gene>
<dbReference type="InterPro" id="IPR042099">
    <property type="entry name" value="ANL_N_sf"/>
</dbReference>
<feature type="region of interest" description="Disordered" evidence="3">
    <location>
        <begin position="246"/>
        <end position="265"/>
    </location>
</feature>
<name>A0A4S2MRI6_9PEZI</name>
<keyword evidence="5" id="KW-0436">Ligase</keyword>
<dbReference type="InParanoid" id="A0A4S2MRI6"/>
<dbReference type="EMBL" id="ML220149">
    <property type="protein sequence ID" value="TGZ77728.1"/>
    <property type="molecule type" value="Genomic_DNA"/>
</dbReference>
<dbReference type="AlphaFoldDB" id="A0A4S2MRI6"/>